<evidence type="ECO:0000313" key="2">
    <source>
        <dbReference type="Proteomes" id="UP000737018"/>
    </source>
</evidence>
<proteinExistence type="predicted"/>
<gene>
    <name evidence="1" type="ORF">CMV_024073</name>
</gene>
<dbReference type="EMBL" id="JRKL02005657">
    <property type="protein sequence ID" value="KAF3950133.1"/>
    <property type="molecule type" value="Genomic_DNA"/>
</dbReference>
<dbReference type="Proteomes" id="UP000737018">
    <property type="component" value="Unassembled WGS sequence"/>
</dbReference>
<comment type="caution">
    <text evidence="1">The sequence shown here is derived from an EMBL/GenBank/DDBJ whole genome shotgun (WGS) entry which is preliminary data.</text>
</comment>
<accession>A0A8J4QG75</accession>
<name>A0A8J4QG75_9ROSI</name>
<reference evidence="1" key="1">
    <citation type="submission" date="2020-03" db="EMBL/GenBank/DDBJ databases">
        <title>Castanea mollissima Vanexum genome sequencing.</title>
        <authorList>
            <person name="Staton M."/>
        </authorList>
    </citation>
    <scope>NUCLEOTIDE SEQUENCE</scope>
    <source>
        <tissue evidence="1">Leaf</tissue>
    </source>
</reference>
<keyword evidence="2" id="KW-1185">Reference proteome</keyword>
<dbReference type="AlphaFoldDB" id="A0A8J4QG75"/>
<protein>
    <submittedName>
        <fullName evidence="1">Uncharacterized protein</fullName>
    </submittedName>
</protein>
<organism evidence="1 2">
    <name type="scientific">Castanea mollissima</name>
    <name type="common">Chinese chestnut</name>
    <dbReference type="NCBI Taxonomy" id="60419"/>
    <lineage>
        <taxon>Eukaryota</taxon>
        <taxon>Viridiplantae</taxon>
        <taxon>Streptophyta</taxon>
        <taxon>Embryophyta</taxon>
        <taxon>Tracheophyta</taxon>
        <taxon>Spermatophyta</taxon>
        <taxon>Magnoliopsida</taxon>
        <taxon>eudicotyledons</taxon>
        <taxon>Gunneridae</taxon>
        <taxon>Pentapetalae</taxon>
        <taxon>rosids</taxon>
        <taxon>fabids</taxon>
        <taxon>Fagales</taxon>
        <taxon>Fagaceae</taxon>
        <taxon>Castanea</taxon>
    </lineage>
</organism>
<sequence length="92" mass="10301">MILSNNKPQKIREQELELELLAGWLVEVKFLMGCVRVLLGSGKRVVELQSTFGDLLGGGNSLKGQRTLRRWPFFMVFIFGNGDYYGGGIYGS</sequence>
<evidence type="ECO:0000313" key="1">
    <source>
        <dbReference type="EMBL" id="KAF3950133.1"/>
    </source>
</evidence>